<name>A0AAV7VU93_PLEWA</name>
<dbReference type="EMBL" id="JANPWB010000003">
    <property type="protein sequence ID" value="KAJ1203807.1"/>
    <property type="molecule type" value="Genomic_DNA"/>
</dbReference>
<evidence type="ECO:0008006" key="3">
    <source>
        <dbReference type="Google" id="ProtNLM"/>
    </source>
</evidence>
<proteinExistence type="predicted"/>
<evidence type="ECO:0000313" key="1">
    <source>
        <dbReference type="EMBL" id="KAJ1203807.1"/>
    </source>
</evidence>
<protein>
    <recommendedName>
        <fullName evidence="3">Secreted protein</fullName>
    </recommendedName>
</protein>
<dbReference type="AlphaFoldDB" id="A0AAV7VU93"/>
<gene>
    <name evidence="1" type="ORF">NDU88_007588</name>
</gene>
<comment type="caution">
    <text evidence="1">The sequence shown here is derived from an EMBL/GenBank/DDBJ whole genome shotgun (WGS) entry which is preliminary data.</text>
</comment>
<reference evidence="1" key="1">
    <citation type="journal article" date="2022" name="bioRxiv">
        <title>Sequencing and chromosome-scale assembly of the giantPleurodeles waltlgenome.</title>
        <authorList>
            <person name="Brown T."/>
            <person name="Elewa A."/>
            <person name="Iarovenko S."/>
            <person name="Subramanian E."/>
            <person name="Araus A.J."/>
            <person name="Petzold A."/>
            <person name="Susuki M."/>
            <person name="Suzuki K.-i.T."/>
            <person name="Hayashi T."/>
            <person name="Toyoda A."/>
            <person name="Oliveira C."/>
            <person name="Osipova E."/>
            <person name="Leigh N.D."/>
            <person name="Simon A."/>
            <person name="Yun M.H."/>
        </authorList>
    </citation>
    <scope>NUCLEOTIDE SEQUENCE</scope>
    <source>
        <strain evidence="1">20211129_DDA</strain>
        <tissue evidence="1">Liver</tissue>
    </source>
</reference>
<keyword evidence="2" id="KW-1185">Reference proteome</keyword>
<dbReference type="Proteomes" id="UP001066276">
    <property type="component" value="Chromosome 2_1"/>
</dbReference>
<accession>A0AAV7VU93</accession>
<sequence length="132" mass="14391">MVQCVASCRCWCGGAGILTCSVGGREAEEAALPQTRGRGSSPSARPLAPWFSAGSPGLCCRSLHRSRGSRASEGSPRPFTMEFFLFPSLLWRADRGTWMTRLRPPSRSLFTGRLRVFRITVAGRCSHESGAR</sequence>
<evidence type="ECO:0000313" key="2">
    <source>
        <dbReference type="Proteomes" id="UP001066276"/>
    </source>
</evidence>
<organism evidence="1 2">
    <name type="scientific">Pleurodeles waltl</name>
    <name type="common">Iberian ribbed newt</name>
    <dbReference type="NCBI Taxonomy" id="8319"/>
    <lineage>
        <taxon>Eukaryota</taxon>
        <taxon>Metazoa</taxon>
        <taxon>Chordata</taxon>
        <taxon>Craniata</taxon>
        <taxon>Vertebrata</taxon>
        <taxon>Euteleostomi</taxon>
        <taxon>Amphibia</taxon>
        <taxon>Batrachia</taxon>
        <taxon>Caudata</taxon>
        <taxon>Salamandroidea</taxon>
        <taxon>Salamandridae</taxon>
        <taxon>Pleurodelinae</taxon>
        <taxon>Pleurodeles</taxon>
    </lineage>
</organism>